<name>A0A0D6PAL1_9PROT</name>
<proteinExistence type="inferred from homology"/>
<dbReference type="Proteomes" id="UP000032680">
    <property type="component" value="Unassembled WGS sequence"/>
</dbReference>
<comment type="similarity">
    <text evidence="1">Belongs to the universal stress protein A family.</text>
</comment>
<gene>
    <name evidence="3" type="ORF">Asru_0510_05</name>
</gene>
<evidence type="ECO:0000313" key="3">
    <source>
        <dbReference type="EMBL" id="GAN77914.1"/>
    </source>
</evidence>
<dbReference type="SUPFAM" id="SSF52402">
    <property type="entry name" value="Adenine nucleotide alpha hydrolases-like"/>
    <property type="match status" value="1"/>
</dbReference>
<evidence type="ECO:0000256" key="1">
    <source>
        <dbReference type="ARBA" id="ARBA00008791"/>
    </source>
</evidence>
<dbReference type="OrthoDB" id="5564966at2"/>
<keyword evidence="4" id="KW-1185">Reference proteome</keyword>
<feature type="domain" description="UspA" evidence="2">
    <location>
        <begin position="2"/>
        <end position="139"/>
    </location>
</feature>
<dbReference type="InterPro" id="IPR014729">
    <property type="entry name" value="Rossmann-like_a/b/a_fold"/>
</dbReference>
<dbReference type="InterPro" id="IPR006016">
    <property type="entry name" value="UspA"/>
</dbReference>
<dbReference type="PANTHER" id="PTHR31964">
    <property type="entry name" value="ADENINE NUCLEOTIDE ALPHA HYDROLASES-LIKE SUPERFAMILY PROTEIN"/>
    <property type="match status" value="1"/>
</dbReference>
<dbReference type="InterPro" id="IPR006015">
    <property type="entry name" value="Universal_stress_UspA"/>
</dbReference>
<evidence type="ECO:0000259" key="2">
    <source>
        <dbReference type="Pfam" id="PF00582"/>
    </source>
</evidence>
<dbReference type="AlphaFoldDB" id="A0A0D6PAL1"/>
<accession>A0A0D6PAL1</accession>
<dbReference type="EMBL" id="BANB01000510">
    <property type="protein sequence ID" value="GAN77914.1"/>
    <property type="molecule type" value="Genomic_DNA"/>
</dbReference>
<sequence length="145" mass="14454">MKLLVAVDGSAASLRAVEFATRLAQATSGSLVLLNVQNRGTLDLSDIDAGERDERAVAAAASDRILARAAARCHAGGVSCVTRGAFGPLAETIAGVAATEHADQIVMGTHGRGRVGAAMLGSVAQGVIHAAHVPVTLLKGGGHAG</sequence>
<dbReference type="PRINTS" id="PR01438">
    <property type="entry name" value="UNVRSLSTRESS"/>
</dbReference>
<comment type="caution">
    <text evidence="3">The sequence shown here is derived from an EMBL/GenBank/DDBJ whole genome shotgun (WGS) entry which is preliminary data.</text>
</comment>
<reference evidence="3 4" key="1">
    <citation type="submission" date="2012-11" db="EMBL/GenBank/DDBJ databases">
        <title>Whole genome sequence of Acidisphaera rubrifaciens HS-AP3.</title>
        <authorList>
            <person name="Azuma Y."/>
            <person name="Higashiura N."/>
            <person name="Hirakawa H."/>
            <person name="Matsushita K."/>
        </authorList>
    </citation>
    <scope>NUCLEOTIDE SEQUENCE [LARGE SCALE GENOMIC DNA]</scope>
    <source>
        <strain evidence="3 4">HS-AP3</strain>
    </source>
</reference>
<dbReference type="Pfam" id="PF00582">
    <property type="entry name" value="Usp"/>
    <property type="match status" value="1"/>
</dbReference>
<dbReference type="CDD" id="cd00293">
    <property type="entry name" value="USP-like"/>
    <property type="match status" value="1"/>
</dbReference>
<protein>
    <recommendedName>
        <fullName evidence="2">UspA domain-containing protein</fullName>
    </recommendedName>
</protein>
<evidence type="ECO:0000313" key="4">
    <source>
        <dbReference type="Proteomes" id="UP000032680"/>
    </source>
</evidence>
<organism evidence="3 4">
    <name type="scientific">Acidisphaera rubrifaciens HS-AP3</name>
    <dbReference type="NCBI Taxonomy" id="1231350"/>
    <lineage>
        <taxon>Bacteria</taxon>
        <taxon>Pseudomonadati</taxon>
        <taxon>Pseudomonadota</taxon>
        <taxon>Alphaproteobacteria</taxon>
        <taxon>Acetobacterales</taxon>
        <taxon>Acetobacteraceae</taxon>
        <taxon>Acidisphaera</taxon>
    </lineage>
</organism>
<dbReference type="Gene3D" id="3.40.50.620">
    <property type="entry name" value="HUPs"/>
    <property type="match status" value="1"/>
</dbReference>
<dbReference type="PANTHER" id="PTHR31964:SF113">
    <property type="entry name" value="USPA DOMAIN-CONTAINING PROTEIN"/>
    <property type="match status" value="1"/>
</dbReference>
<dbReference type="RefSeq" id="WP_048862207.1">
    <property type="nucleotide sequence ID" value="NZ_BANB01000510.1"/>
</dbReference>